<dbReference type="FunFam" id="2.20.25.10:FF:000024">
    <property type="entry name" value="DNA-directed RNA polymerase subunit"/>
    <property type="match status" value="1"/>
</dbReference>
<comment type="similarity">
    <text evidence="10">Belongs to the archaeal rpoM/eukaryotic RPA12/RPB9/RPC11 RNA polymerase family.</text>
</comment>
<dbReference type="SUPFAM" id="SSF57783">
    <property type="entry name" value="Zinc beta-ribbon"/>
    <property type="match status" value="1"/>
</dbReference>
<dbReference type="GO" id="GO:0006363">
    <property type="term" value="P:termination of RNA polymerase I transcription"/>
    <property type="evidence" value="ECO:0007669"/>
    <property type="project" value="TreeGrafter"/>
</dbReference>
<dbReference type="PANTHER" id="PTHR11239">
    <property type="entry name" value="DNA-DIRECTED RNA POLYMERASE"/>
    <property type="match status" value="1"/>
</dbReference>
<evidence type="ECO:0000313" key="12">
    <source>
        <dbReference type="EMBL" id="KOS42035.1"/>
    </source>
</evidence>
<evidence type="ECO:0000259" key="11">
    <source>
        <dbReference type="PROSITE" id="PS51133"/>
    </source>
</evidence>
<dbReference type="Proteomes" id="UP000037696">
    <property type="component" value="Unassembled WGS sequence"/>
</dbReference>
<dbReference type="GO" id="GO:0005736">
    <property type="term" value="C:RNA polymerase I complex"/>
    <property type="evidence" value="ECO:0007669"/>
    <property type="project" value="TreeGrafter"/>
</dbReference>
<dbReference type="PANTHER" id="PTHR11239:SF14">
    <property type="entry name" value="DNA-DIRECTED RNA POLYMERASE I SUBUNIT RPA12"/>
    <property type="match status" value="1"/>
</dbReference>
<dbReference type="GO" id="GO:0003676">
    <property type="term" value="F:nucleic acid binding"/>
    <property type="evidence" value="ECO:0007669"/>
    <property type="project" value="InterPro"/>
</dbReference>
<dbReference type="GO" id="GO:0055029">
    <property type="term" value="C:nuclear DNA-directed RNA polymerase complex"/>
    <property type="evidence" value="ECO:0007669"/>
    <property type="project" value="UniProtKB-ARBA"/>
</dbReference>
<accession>A0A0M9WEQ4</accession>
<dbReference type="Pfam" id="PF01096">
    <property type="entry name" value="Zn_ribbon_TFIIS"/>
    <property type="match status" value="1"/>
</dbReference>
<feature type="domain" description="TFIIS-type" evidence="11">
    <location>
        <begin position="140"/>
        <end position="179"/>
    </location>
</feature>
<evidence type="ECO:0000256" key="8">
    <source>
        <dbReference type="ARBA" id="ARBA00023242"/>
    </source>
</evidence>
<dbReference type="STRING" id="229535.A0A0M9WEQ4"/>
<proteinExistence type="inferred from homology"/>
<evidence type="ECO:0000256" key="4">
    <source>
        <dbReference type="ARBA" id="ARBA00022723"/>
    </source>
</evidence>
<evidence type="ECO:0000256" key="2">
    <source>
        <dbReference type="ARBA" id="ARBA00018784"/>
    </source>
</evidence>
<dbReference type="InterPro" id="IPR034004">
    <property type="entry name" value="Zn_ribbon_RPA12_C"/>
</dbReference>
<evidence type="ECO:0000256" key="9">
    <source>
        <dbReference type="PROSITE-ProRule" id="PRU00472"/>
    </source>
</evidence>
<evidence type="ECO:0000256" key="3">
    <source>
        <dbReference type="ARBA" id="ARBA00022478"/>
    </source>
</evidence>
<keyword evidence="5 9" id="KW-0863">Zinc-finger</keyword>
<keyword evidence="4 10" id="KW-0479">Metal-binding</keyword>
<dbReference type="GO" id="GO:0008270">
    <property type="term" value="F:zinc ion binding"/>
    <property type="evidence" value="ECO:0007669"/>
    <property type="project" value="UniProtKB-KW"/>
</dbReference>
<dbReference type="AlphaFoldDB" id="A0A0M9WEQ4"/>
<dbReference type="GO" id="GO:0003899">
    <property type="term" value="F:DNA-directed RNA polymerase activity"/>
    <property type="evidence" value="ECO:0007669"/>
    <property type="project" value="InterPro"/>
</dbReference>
<dbReference type="EMBL" id="LHQQ01000116">
    <property type="protein sequence ID" value="KOS42035.1"/>
    <property type="molecule type" value="Genomic_DNA"/>
</dbReference>
<dbReference type="InterPro" id="IPR001222">
    <property type="entry name" value="Znf_TFIIS"/>
</dbReference>
<dbReference type="SMART" id="SM00440">
    <property type="entry name" value="ZnF_C2C2"/>
    <property type="match status" value="1"/>
</dbReference>
<dbReference type="InterPro" id="IPR001529">
    <property type="entry name" value="Zn_ribbon_RPB9"/>
</dbReference>
<evidence type="ECO:0000256" key="10">
    <source>
        <dbReference type="RuleBase" id="RU003474"/>
    </source>
</evidence>
<comment type="caution">
    <text evidence="12">The sequence shown here is derived from an EMBL/GenBank/DDBJ whole genome shotgun (WGS) entry which is preliminary data.</text>
</comment>
<keyword evidence="8" id="KW-0539">Nucleus</keyword>
<reference evidence="12 13" key="1">
    <citation type="submission" date="2015-08" db="EMBL/GenBank/DDBJ databases">
        <title>Genome sequencing of Penicillium nordicum.</title>
        <authorList>
            <person name="Nguyen H.D."/>
            <person name="Seifert K.A."/>
        </authorList>
    </citation>
    <scope>NUCLEOTIDE SEQUENCE [LARGE SCALE GENOMIC DNA]</scope>
    <source>
        <strain evidence="12 13">DAOMC 185683</strain>
    </source>
</reference>
<keyword evidence="3 10" id="KW-0240">DNA-directed RNA polymerase</keyword>
<dbReference type="InterPro" id="IPR012164">
    <property type="entry name" value="Rpa12/Rpb9/Rpc10/TFS"/>
</dbReference>
<dbReference type="InterPro" id="IPR019761">
    <property type="entry name" value="DNA-dir_RNA_pol-M_15_CS"/>
</dbReference>
<dbReference type="PROSITE" id="PS01030">
    <property type="entry name" value="RNA_POL_M_15KD"/>
    <property type="match status" value="1"/>
</dbReference>
<dbReference type="OrthoDB" id="10056816at2759"/>
<protein>
    <recommendedName>
        <fullName evidence="2">DNA-directed RNA polymerase I subunit RPA12</fullName>
    </recommendedName>
</protein>
<keyword evidence="7 10" id="KW-0804">Transcription</keyword>
<evidence type="ECO:0000256" key="1">
    <source>
        <dbReference type="ARBA" id="ARBA00004604"/>
    </source>
</evidence>
<evidence type="ECO:0000256" key="6">
    <source>
        <dbReference type="ARBA" id="ARBA00022833"/>
    </source>
</evidence>
<keyword evidence="13" id="KW-1185">Reference proteome</keyword>
<evidence type="ECO:0000313" key="13">
    <source>
        <dbReference type="Proteomes" id="UP000037696"/>
    </source>
</evidence>
<dbReference type="PROSITE" id="PS51133">
    <property type="entry name" value="ZF_TFIIS_2"/>
    <property type="match status" value="1"/>
</dbReference>
<evidence type="ECO:0000256" key="5">
    <source>
        <dbReference type="ARBA" id="ARBA00022771"/>
    </source>
</evidence>
<comment type="subcellular location">
    <subcellularLocation>
        <location evidence="1">Nucleus</location>
        <location evidence="1">Nucleolus</location>
    </subcellularLocation>
</comment>
<dbReference type="CDD" id="cd10507">
    <property type="entry name" value="Zn-ribbon_RPA12"/>
    <property type="match status" value="1"/>
</dbReference>
<evidence type="ECO:0000256" key="7">
    <source>
        <dbReference type="ARBA" id="ARBA00023163"/>
    </source>
</evidence>
<gene>
    <name evidence="12" type="ORF">ACN38_g7099</name>
</gene>
<organism evidence="12 13">
    <name type="scientific">Penicillium nordicum</name>
    <dbReference type="NCBI Taxonomy" id="229535"/>
    <lineage>
        <taxon>Eukaryota</taxon>
        <taxon>Fungi</taxon>
        <taxon>Dikarya</taxon>
        <taxon>Ascomycota</taxon>
        <taxon>Pezizomycotina</taxon>
        <taxon>Eurotiomycetes</taxon>
        <taxon>Eurotiomycetidae</taxon>
        <taxon>Eurotiales</taxon>
        <taxon>Aspergillaceae</taxon>
        <taxon>Penicillium</taxon>
    </lineage>
</organism>
<dbReference type="Pfam" id="PF02150">
    <property type="entry name" value="Zn_ribbon_RPB9"/>
    <property type="match status" value="1"/>
</dbReference>
<name>A0A0M9WEQ4_9EURO</name>
<dbReference type="Gene3D" id="2.20.25.10">
    <property type="match status" value="1"/>
</dbReference>
<sequence length="182" mass="20102">MNSIWVTVPQLPPVTAYLEARASKKSCIDYSLHKVPFVVTLLTPLIFCSFQTVKFILHSINMSAIGSLIFCTDCGNLLRESTGNANAILHCDVCGTRNKDTIPQTTVSESKPSAFPSALRAKRSAVQTLSAEDRKTEAIIDRTCNECGRKEMFYTTVQLRSADEGSTVFYRCVCGFKETSNN</sequence>
<keyword evidence="6" id="KW-0862">Zinc</keyword>